<reference evidence="2" key="1">
    <citation type="submission" date="2018-12" db="EMBL/GenBank/DDBJ databases">
        <title>Tengunoibacter tsumagoiensis gen. nov., sp. nov., Dictyobacter kobayashii sp. nov., D. alpinus sp. nov., and D. joshuensis sp. nov. and description of Dictyobacteraceae fam. nov. within the order Ktedonobacterales isolated from Tengu-no-mugimeshi.</title>
        <authorList>
            <person name="Wang C.M."/>
            <person name="Zheng Y."/>
            <person name="Sakai Y."/>
            <person name="Toyoda A."/>
            <person name="Minakuchi Y."/>
            <person name="Abe K."/>
            <person name="Yokota A."/>
            <person name="Yabe S."/>
        </authorList>
    </citation>
    <scope>NUCLEOTIDE SEQUENCE [LARGE SCALE GENOMIC DNA]</scope>
    <source>
        <strain evidence="2">Uno11</strain>
    </source>
</reference>
<organism evidence="1 2">
    <name type="scientific">Dictyobacter kobayashii</name>
    <dbReference type="NCBI Taxonomy" id="2014872"/>
    <lineage>
        <taxon>Bacteria</taxon>
        <taxon>Bacillati</taxon>
        <taxon>Chloroflexota</taxon>
        <taxon>Ktedonobacteria</taxon>
        <taxon>Ktedonobacterales</taxon>
        <taxon>Dictyobacteraceae</taxon>
        <taxon>Dictyobacter</taxon>
    </lineage>
</organism>
<evidence type="ECO:0000313" key="2">
    <source>
        <dbReference type="Proteomes" id="UP000287188"/>
    </source>
</evidence>
<dbReference type="Proteomes" id="UP000287188">
    <property type="component" value="Unassembled WGS sequence"/>
</dbReference>
<name>A0A402AQ93_9CHLR</name>
<dbReference type="EMBL" id="BIFS01000001">
    <property type="protein sequence ID" value="GCE21262.1"/>
    <property type="molecule type" value="Genomic_DNA"/>
</dbReference>
<comment type="caution">
    <text evidence="1">The sequence shown here is derived from an EMBL/GenBank/DDBJ whole genome shotgun (WGS) entry which is preliminary data.</text>
</comment>
<protein>
    <submittedName>
        <fullName evidence="1">Uncharacterized protein</fullName>
    </submittedName>
</protein>
<sequence>MIDKTPFFKDGDIHITGPEDAELEAVLLGLQVEATLSQKHPNPEAWIDLLTSELPLGKTLGYTLYETGKVPQWKDEGKDAAFVIDQIHGQLLQLA</sequence>
<accession>A0A402AQ93</accession>
<gene>
    <name evidence="1" type="ORF">KDK_50620</name>
</gene>
<proteinExistence type="predicted"/>
<keyword evidence="2" id="KW-1185">Reference proteome</keyword>
<evidence type="ECO:0000313" key="1">
    <source>
        <dbReference type="EMBL" id="GCE21262.1"/>
    </source>
</evidence>
<dbReference type="RefSeq" id="WP_126552806.1">
    <property type="nucleotide sequence ID" value="NZ_BIFS01000001.1"/>
</dbReference>
<dbReference type="AlphaFoldDB" id="A0A402AQ93"/>